<proteinExistence type="predicted"/>
<accession>J3MMY9</accession>
<sequence length="89" mass="9628">MPSIPPPVTTARVAADEQSPSLLVKPTISSQNKANYIMSCPWKYCGVSNGMYPPCSMSQVTQVVVGSWYPVAQQETGDGFIAIHILLGW</sequence>
<protein>
    <submittedName>
        <fullName evidence="1">Uncharacterized protein</fullName>
    </submittedName>
</protein>
<dbReference type="AlphaFoldDB" id="J3MMY9"/>
<keyword evidence="2" id="KW-1185">Reference proteome</keyword>
<reference evidence="1" key="1">
    <citation type="journal article" date="2013" name="Nat. Commun.">
        <title>Whole-genome sequencing of Oryza brachyantha reveals mechanisms underlying Oryza genome evolution.</title>
        <authorList>
            <person name="Chen J."/>
            <person name="Huang Q."/>
            <person name="Gao D."/>
            <person name="Wang J."/>
            <person name="Lang Y."/>
            <person name="Liu T."/>
            <person name="Li B."/>
            <person name="Bai Z."/>
            <person name="Luis Goicoechea J."/>
            <person name="Liang C."/>
            <person name="Chen C."/>
            <person name="Zhang W."/>
            <person name="Sun S."/>
            <person name="Liao Y."/>
            <person name="Zhang X."/>
            <person name="Yang L."/>
            <person name="Song C."/>
            <person name="Wang M."/>
            <person name="Shi J."/>
            <person name="Liu G."/>
            <person name="Liu J."/>
            <person name="Zhou H."/>
            <person name="Zhou W."/>
            <person name="Yu Q."/>
            <person name="An N."/>
            <person name="Chen Y."/>
            <person name="Cai Q."/>
            <person name="Wang B."/>
            <person name="Liu B."/>
            <person name="Min J."/>
            <person name="Huang Y."/>
            <person name="Wu H."/>
            <person name="Li Z."/>
            <person name="Zhang Y."/>
            <person name="Yin Y."/>
            <person name="Song W."/>
            <person name="Jiang J."/>
            <person name="Jackson S.A."/>
            <person name="Wing R.A."/>
            <person name="Wang J."/>
            <person name="Chen M."/>
        </authorList>
    </citation>
    <scope>NUCLEOTIDE SEQUENCE [LARGE SCALE GENOMIC DNA]</scope>
    <source>
        <strain evidence="1">cv. IRGC 101232</strain>
    </source>
</reference>
<name>J3MMY9_ORYBR</name>
<dbReference type="EnsemblPlants" id="OB07G27710.1">
    <property type="protein sequence ID" value="OB07G27710.1"/>
    <property type="gene ID" value="OB07G27710"/>
</dbReference>
<reference evidence="1" key="2">
    <citation type="submission" date="2013-04" db="UniProtKB">
        <authorList>
            <consortium name="EnsemblPlants"/>
        </authorList>
    </citation>
    <scope>IDENTIFICATION</scope>
</reference>
<evidence type="ECO:0000313" key="2">
    <source>
        <dbReference type="Proteomes" id="UP000006038"/>
    </source>
</evidence>
<dbReference type="Proteomes" id="UP000006038">
    <property type="component" value="Chromosome 7"/>
</dbReference>
<evidence type="ECO:0000313" key="1">
    <source>
        <dbReference type="EnsemblPlants" id="OB07G27710.1"/>
    </source>
</evidence>
<organism evidence="1">
    <name type="scientific">Oryza brachyantha</name>
    <name type="common">malo sina</name>
    <dbReference type="NCBI Taxonomy" id="4533"/>
    <lineage>
        <taxon>Eukaryota</taxon>
        <taxon>Viridiplantae</taxon>
        <taxon>Streptophyta</taxon>
        <taxon>Embryophyta</taxon>
        <taxon>Tracheophyta</taxon>
        <taxon>Spermatophyta</taxon>
        <taxon>Magnoliopsida</taxon>
        <taxon>Liliopsida</taxon>
        <taxon>Poales</taxon>
        <taxon>Poaceae</taxon>
        <taxon>BOP clade</taxon>
        <taxon>Oryzoideae</taxon>
        <taxon>Oryzeae</taxon>
        <taxon>Oryzinae</taxon>
        <taxon>Oryza</taxon>
    </lineage>
</organism>
<dbReference type="HOGENOM" id="CLU_2458391_0_0_1"/>
<dbReference type="Gramene" id="OB07G27710.1">
    <property type="protein sequence ID" value="OB07G27710.1"/>
    <property type="gene ID" value="OB07G27710"/>
</dbReference>